<accession>U1RBC6</accession>
<keyword evidence="2" id="KW-1185">Reference proteome</keyword>
<evidence type="ECO:0000313" key="2">
    <source>
        <dbReference type="Proteomes" id="UP000016519"/>
    </source>
</evidence>
<dbReference type="HOGENOM" id="CLU_3228706_0_0_11"/>
<dbReference type="Proteomes" id="UP000016519">
    <property type="component" value="Unassembled WGS sequence"/>
</dbReference>
<proteinExistence type="predicted"/>
<protein>
    <submittedName>
        <fullName evidence="1">Uncharacterized protein</fullName>
    </submittedName>
</protein>
<comment type="caution">
    <text evidence="1">The sequence shown here is derived from an EMBL/GenBank/DDBJ whole genome shotgun (WGS) entry which is preliminary data.</text>
</comment>
<name>U1RBC6_9BIFI</name>
<organism evidence="1 2">
    <name type="scientific">Alloscardovia omnicolens F0580</name>
    <dbReference type="NCBI Taxonomy" id="1321816"/>
    <lineage>
        <taxon>Bacteria</taxon>
        <taxon>Bacillati</taxon>
        <taxon>Actinomycetota</taxon>
        <taxon>Actinomycetes</taxon>
        <taxon>Bifidobacteriales</taxon>
        <taxon>Bifidobacteriaceae</taxon>
        <taxon>Alloscardovia</taxon>
    </lineage>
</organism>
<reference evidence="1 2" key="1">
    <citation type="submission" date="2013-08" db="EMBL/GenBank/DDBJ databases">
        <authorList>
            <person name="Weinstock G."/>
            <person name="Sodergren E."/>
            <person name="Wylie T."/>
            <person name="Fulton L."/>
            <person name="Fulton R."/>
            <person name="Fronick C."/>
            <person name="O'Laughlin M."/>
            <person name="Godfrey J."/>
            <person name="Miner T."/>
            <person name="Herter B."/>
            <person name="Appelbaum E."/>
            <person name="Cordes M."/>
            <person name="Lek S."/>
            <person name="Wollam A."/>
            <person name="Pepin K.H."/>
            <person name="Palsikar V.B."/>
            <person name="Mitreva M."/>
            <person name="Wilson R.K."/>
        </authorList>
    </citation>
    <scope>NUCLEOTIDE SEQUENCE [LARGE SCALE GENOMIC DNA]</scope>
    <source>
        <strain evidence="1 2">F0580</strain>
    </source>
</reference>
<gene>
    <name evidence="1" type="ORF">HMPREF9244_00817</name>
</gene>
<dbReference type="STRING" id="419015.HMPREF3214_00724"/>
<dbReference type="AlphaFoldDB" id="U1RBC6"/>
<sequence length="43" mass="5339">MCDTRERWSIFQNHKSLLSFISVVKRLTKKYKIQNTRNKKRQK</sequence>
<dbReference type="EMBL" id="AWSI01000021">
    <property type="protein sequence ID" value="ERH30869.1"/>
    <property type="molecule type" value="Genomic_DNA"/>
</dbReference>
<evidence type="ECO:0000313" key="1">
    <source>
        <dbReference type="EMBL" id="ERH30869.1"/>
    </source>
</evidence>